<feature type="disulfide bond" evidence="15">
    <location>
        <begin position="1092"/>
        <end position="1102"/>
    </location>
</feature>
<comment type="similarity">
    <text evidence="2">Belongs to the DMBT1 family.</text>
</comment>
<comment type="caution">
    <text evidence="19">The sequence shown here is derived from an EMBL/GenBank/DDBJ whole genome shotgun (WGS) entry which is preliminary data.</text>
</comment>
<dbReference type="SMART" id="SM00241">
    <property type="entry name" value="ZP"/>
    <property type="match status" value="1"/>
</dbReference>
<dbReference type="InterPro" id="IPR048290">
    <property type="entry name" value="ZP_chr"/>
</dbReference>
<keyword evidence="7" id="KW-0677">Repeat</keyword>
<dbReference type="GO" id="GO:0015031">
    <property type="term" value="P:protein transport"/>
    <property type="evidence" value="ECO:0007669"/>
    <property type="project" value="UniProtKB-KW"/>
</dbReference>
<dbReference type="Gene3D" id="2.60.40.4100">
    <property type="entry name" value="Zona pellucida, ZP-C domain"/>
    <property type="match status" value="1"/>
</dbReference>
<evidence type="ECO:0000259" key="16">
    <source>
        <dbReference type="PROSITE" id="PS01180"/>
    </source>
</evidence>
<dbReference type="PROSITE" id="PS51034">
    <property type="entry name" value="ZP_2"/>
    <property type="match status" value="1"/>
</dbReference>
<keyword evidence="9 15" id="KW-1015">Disulfide bond</keyword>
<dbReference type="Gene3D" id="3.10.250.10">
    <property type="entry name" value="SRCR-like domain"/>
    <property type="match status" value="5"/>
</dbReference>
<dbReference type="CDD" id="cd00041">
    <property type="entry name" value="CUB"/>
    <property type="match status" value="1"/>
</dbReference>
<dbReference type="InterPro" id="IPR001190">
    <property type="entry name" value="SRCR"/>
</dbReference>
<evidence type="ECO:0000256" key="12">
    <source>
        <dbReference type="ARBA" id="ARBA00047197"/>
    </source>
</evidence>
<evidence type="ECO:0000256" key="11">
    <source>
        <dbReference type="ARBA" id="ARBA00030560"/>
    </source>
</evidence>
<dbReference type="Gene3D" id="2.60.120.290">
    <property type="entry name" value="Spermadhesin, CUB domain"/>
    <property type="match status" value="1"/>
</dbReference>
<dbReference type="PROSITE" id="PS00420">
    <property type="entry name" value="SRCR_1"/>
    <property type="match status" value="3"/>
</dbReference>
<dbReference type="PANTHER" id="PTHR19331">
    <property type="entry name" value="SCAVENGER RECEPTOR DOMAIN-CONTAINING"/>
    <property type="match status" value="1"/>
</dbReference>
<feature type="disulfide bond" evidence="15">
    <location>
        <begin position="1061"/>
        <end position="1122"/>
    </location>
</feature>
<feature type="disulfide bond" evidence="15">
    <location>
        <begin position="310"/>
        <end position="371"/>
    </location>
</feature>
<evidence type="ECO:0000256" key="8">
    <source>
        <dbReference type="ARBA" id="ARBA00022927"/>
    </source>
</evidence>
<keyword evidence="4" id="KW-0217">Developmental protein</keyword>
<dbReference type="InterPro" id="IPR000859">
    <property type="entry name" value="CUB_dom"/>
</dbReference>
<evidence type="ECO:0000256" key="15">
    <source>
        <dbReference type="PROSITE-ProRule" id="PRU00196"/>
    </source>
</evidence>
<dbReference type="FunFam" id="3.10.250.10:FF:000003">
    <property type="entry name" value="Deleted in malignant brain tumors 1"/>
    <property type="match status" value="4"/>
</dbReference>
<evidence type="ECO:0000256" key="13">
    <source>
        <dbReference type="ARBA" id="ARBA00047200"/>
    </source>
</evidence>
<feature type="domain" description="SRCR" evidence="17">
    <location>
        <begin position="419"/>
        <end position="519"/>
    </location>
</feature>
<dbReference type="InterPro" id="IPR035914">
    <property type="entry name" value="Sperma_CUB_dom_sf"/>
</dbReference>
<comment type="subcellular location">
    <subcellularLocation>
        <location evidence="1">Secreted</location>
    </subcellularLocation>
</comment>
<dbReference type="PROSITE" id="PS50287">
    <property type="entry name" value="SRCR_2"/>
    <property type="match status" value="5"/>
</dbReference>
<feature type="domain" description="SRCR" evidence="17">
    <location>
        <begin position="138"/>
        <end position="238"/>
    </location>
</feature>
<feature type="domain" description="ZP" evidence="18">
    <location>
        <begin position="637"/>
        <end position="881"/>
    </location>
</feature>
<dbReference type="SUPFAM" id="SSF49854">
    <property type="entry name" value="Spermadhesin, CUB domain"/>
    <property type="match status" value="1"/>
</dbReference>
<dbReference type="SMART" id="SM00042">
    <property type="entry name" value="CUB"/>
    <property type="match status" value="1"/>
</dbReference>
<evidence type="ECO:0000259" key="18">
    <source>
        <dbReference type="PROSITE" id="PS51034"/>
    </source>
</evidence>
<name>A0A226NA80_CALSU</name>
<reference evidence="19 20" key="1">
    <citation type="submission" date="2016-07" db="EMBL/GenBank/DDBJ databases">
        <title>Disparate Historic Effective Population Sizes Predicted by Modern Levels of Genome Diversity for the Scaled Quail (Callipepla squamata) and the Northern Bobwhite (Colinus virginianus): Inferences from First and Second Generation Draft Genome Assemblies for Sympatric New World Quail.</title>
        <authorList>
            <person name="Oldeschulte D.L."/>
            <person name="Halley Y.A."/>
            <person name="Bhattarai E.K."/>
            <person name="Brashear W.A."/>
            <person name="Hill J."/>
            <person name="Metz R.P."/>
            <person name="Johnson C.D."/>
            <person name="Rollins D."/>
            <person name="Peterson M.J."/>
            <person name="Bickhart D.M."/>
            <person name="Decker J.E."/>
            <person name="Seabury C.M."/>
        </authorList>
    </citation>
    <scope>NUCLEOTIDE SEQUENCE [LARGE SCALE GENOMIC DNA]</scope>
    <source>
        <strain evidence="19 20">Texas</strain>
        <tissue evidence="19">Leg muscle</tissue>
    </source>
</reference>
<accession>A0A226NA80</accession>
<feature type="disulfide bond" evidence="15">
    <location>
        <begin position="1048"/>
        <end position="1112"/>
    </location>
</feature>
<dbReference type="EMBL" id="MCFN01000121">
    <property type="protein sequence ID" value="OXB64451.1"/>
    <property type="molecule type" value="Genomic_DNA"/>
</dbReference>
<feature type="disulfide bond" evidence="15">
    <location>
        <begin position="207"/>
        <end position="217"/>
    </location>
</feature>
<feature type="domain" description="SRCR" evidence="17">
    <location>
        <begin position="272"/>
        <end position="372"/>
    </location>
</feature>
<dbReference type="PRINTS" id="PR00258">
    <property type="entry name" value="SPERACTRCPTR"/>
</dbReference>
<feature type="disulfide bond" evidence="15">
    <location>
        <begin position="176"/>
        <end position="237"/>
    </location>
</feature>
<dbReference type="FunFam" id="2.60.40.4100:FF:000005">
    <property type="entry name" value="Deleted in malignant brain tumors 1"/>
    <property type="match status" value="1"/>
</dbReference>
<feature type="disulfide bond" evidence="15">
    <location>
        <begin position="163"/>
        <end position="227"/>
    </location>
</feature>
<dbReference type="AlphaFoldDB" id="A0A226NA80"/>
<dbReference type="SUPFAM" id="SSF56487">
    <property type="entry name" value="SRCR-like"/>
    <property type="match status" value="5"/>
</dbReference>
<dbReference type="InterPro" id="IPR055355">
    <property type="entry name" value="ZP-C"/>
</dbReference>
<gene>
    <name evidence="19" type="ORF">ASZ78_000127</name>
</gene>
<keyword evidence="3" id="KW-0813">Transport</keyword>
<dbReference type="GO" id="GO:0016020">
    <property type="term" value="C:membrane"/>
    <property type="evidence" value="ECO:0007669"/>
    <property type="project" value="InterPro"/>
</dbReference>
<keyword evidence="20" id="KW-1185">Reference proteome</keyword>
<dbReference type="STRING" id="9009.A0A226NA80"/>
<dbReference type="Pfam" id="PF00431">
    <property type="entry name" value="CUB"/>
    <property type="match status" value="1"/>
</dbReference>
<dbReference type="FunFam" id="2.60.120.290:FF:000013">
    <property type="entry name" value="Membrane frizzled-related protein"/>
    <property type="match status" value="1"/>
</dbReference>
<feature type="disulfide bond" evidence="15">
    <location>
        <begin position="341"/>
        <end position="351"/>
    </location>
</feature>
<evidence type="ECO:0000256" key="2">
    <source>
        <dbReference type="ARBA" id="ARBA00009931"/>
    </source>
</evidence>
<evidence type="ECO:0000259" key="17">
    <source>
        <dbReference type="PROSITE" id="PS50287"/>
    </source>
</evidence>
<dbReference type="Pfam" id="PF00100">
    <property type="entry name" value="Zona_pellucida"/>
    <property type="match status" value="1"/>
</dbReference>
<dbReference type="FunFam" id="3.10.250.10:FF:000001">
    <property type="entry name" value="Lysyl oxidase 4 isoform X1"/>
    <property type="match status" value="1"/>
</dbReference>
<keyword evidence="8" id="KW-0653">Protein transport</keyword>
<evidence type="ECO:0000256" key="7">
    <source>
        <dbReference type="ARBA" id="ARBA00022737"/>
    </source>
</evidence>
<evidence type="ECO:0000313" key="19">
    <source>
        <dbReference type="EMBL" id="OXB64451.1"/>
    </source>
</evidence>
<evidence type="ECO:0000256" key="5">
    <source>
        <dbReference type="ARBA" id="ARBA00022525"/>
    </source>
</evidence>
<evidence type="ECO:0000256" key="9">
    <source>
        <dbReference type="ARBA" id="ARBA00023157"/>
    </source>
</evidence>
<dbReference type="Gene3D" id="2.60.40.3210">
    <property type="entry name" value="Zona pellucida, ZP-N domain"/>
    <property type="match status" value="1"/>
</dbReference>
<evidence type="ECO:0000256" key="14">
    <source>
        <dbReference type="PROSITE-ProRule" id="PRU00059"/>
    </source>
</evidence>
<proteinExistence type="inferred from homology"/>
<dbReference type="Pfam" id="PF00530">
    <property type="entry name" value="SRCR"/>
    <property type="match status" value="5"/>
</dbReference>
<dbReference type="InterPro" id="IPR055356">
    <property type="entry name" value="ZP-N"/>
</dbReference>
<dbReference type="Pfam" id="PF23344">
    <property type="entry name" value="ZP-N"/>
    <property type="match status" value="1"/>
</dbReference>
<sequence>MEHHRTHPPDSNLVVRDKPHTGTVHCYRDHHSTNDIHSGFDNYMADDLCINRMDIHSTNSQHRTDNNHRVTVECHTRDHHCTAYHHSGNKWLRLGQTGTHGEWRYLSKEDEIINFYRAFPDNSSNCVLYSLSPKGTSIHLVNGRHRCEGRVELYYEGQLGTVCDDFWDLADAQVVCRQLGCGQAIAAPGSAYFGQGSGTILLDDVQCRGNELALQDCGHKGWGRHNCRHYEDAGVVCSELSTSTVETSSSVPEILLAWTNAPVDNSTAGTNIHLVNGRHRCEGRVELYYEGQLGTVCDDFWDLANAQVVCRQLGCGQAIAAPGSAYFGQGSGTILLDDVQCQGNELALQDCSHKGWGRHNCRHYEDAGVVCSVPALFWIILSSLFVGVTSTTETNPPVPEIPLAETSSPVNVTRAGARVRLANGQHICEGRVEVQDGQRWGTVCDDFWSLRDAQVVCRQLGCGPAIAAPGSARFGAGTGLILLDNVQCRGDEASLLSCQHAGWAVHNCGHMEDASVICQAPYFCGGLISNSSGILQSPNHPGNYPNNADCVWEIQVENNFRVMLTFRDIAMQSSRCQYDYIEIYDGPPHSSPLLGRICAGSFLTYTSSSNLMSVRFHSDSRYTSRGFQAHYSSIPADHNIDYMHAVVSRDYLQSQGYSAEGVTLNDTGCEPALTSHEVVFNIPYDSCGMTREESNDTINYSNIIKVTSSGHIIKRKKDLQIHISCKMLQNTWLQVMYVADDTEDVNENQFGRYAVNITFYDSSSFLRPVRESPYYIDLNQNLYLQAYLHSSDPNLMIFVDTCLASPDPHDFSTVAYDIIKNGCARDSSYATYYSPYSHFARFKFNAFEFIHRHTSVFLRCELAVCRLGDYSSRCYQGCLGRSKREEREASSAQEKVDVIVGPLKLREGDVQNRNSELSLRLVNGQNQCQGRVEIFYNGAWGTVCDDSWDMNDANVVCAQLGCGRATSAVGKAQFGEGTGDILLDEVQCQGNEALLWQCSHDGWLITNCLHQEDAGVICADVSLRLVNGRNRCEGRVEVHYQGSWGTVCDDSWDLQDAQVVCSQLGCGRAVSALGNANFSQGSGEILLDDVQCKGNEAYLWECPSRGWSVHNCAHVEDAGVVCSGVSYVPTHSAPCHGQSEHEEQPCPGHHAPHHDCFSKNRHNFHV</sequence>
<dbReference type="InterPro" id="IPR042235">
    <property type="entry name" value="ZP-C_dom"/>
</dbReference>
<dbReference type="InterPro" id="IPR001507">
    <property type="entry name" value="ZP_dom"/>
</dbReference>
<dbReference type="PRINTS" id="PR00023">
    <property type="entry name" value="ZPELLUCIDA"/>
</dbReference>
<feature type="disulfide bond" evidence="15">
    <location>
        <begin position="297"/>
        <end position="361"/>
    </location>
</feature>
<keyword evidence="10" id="KW-0325">Glycoprotein</keyword>
<dbReference type="Proteomes" id="UP000198323">
    <property type="component" value="Unassembled WGS sequence"/>
</dbReference>
<organism evidence="19 20">
    <name type="scientific">Callipepla squamata</name>
    <name type="common">Scaled quail</name>
    <dbReference type="NCBI Taxonomy" id="9009"/>
    <lineage>
        <taxon>Eukaryota</taxon>
        <taxon>Metazoa</taxon>
        <taxon>Chordata</taxon>
        <taxon>Craniata</taxon>
        <taxon>Vertebrata</taxon>
        <taxon>Euteleostomi</taxon>
        <taxon>Archelosauria</taxon>
        <taxon>Archosauria</taxon>
        <taxon>Dinosauria</taxon>
        <taxon>Saurischia</taxon>
        <taxon>Theropoda</taxon>
        <taxon>Coelurosauria</taxon>
        <taxon>Aves</taxon>
        <taxon>Neognathae</taxon>
        <taxon>Galloanserae</taxon>
        <taxon>Galliformes</taxon>
        <taxon>Odontophoridae</taxon>
        <taxon>Callipepla</taxon>
    </lineage>
</organism>
<evidence type="ECO:0000256" key="10">
    <source>
        <dbReference type="ARBA" id="ARBA00023180"/>
    </source>
</evidence>
<feature type="domain" description="SRCR" evidence="17">
    <location>
        <begin position="919"/>
        <end position="1019"/>
    </location>
</feature>
<dbReference type="OrthoDB" id="10063988at2759"/>
<feature type="disulfide bond" evidence="15">
    <location>
        <begin position="444"/>
        <end position="508"/>
    </location>
</feature>
<keyword evidence="6" id="KW-0732">Signal</keyword>
<feature type="disulfide bond" evidence="15">
    <location>
        <begin position="457"/>
        <end position="518"/>
    </location>
</feature>
<evidence type="ECO:0000256" key="1">
    <source>
        <dbReference type="ARBA" id="ARBA00004613"/>
    </source>
</evidence>
<dbReference type="PANTHER" id="PTHR19331:SF22">
    <property type="entry name" value="DELETED IN MALIGNANT BRAIN TUMORS 1 PROTEIN"/>
    <property type="match status" value="1"/>
</dbReference>
<comment type="caution">
    <text evidence="14">Lacks conserved residue(s) required for the propagation of feature annotation.</text>
</comment>
<feature type="domain" description="SRCR" evidence="17">
    <location>
        <begin position="1023"/>
        <end position="1123"/>
    </location>
</feature>
<evidence type="ECO:0000256" key="4">
    <source>
        <dbReference type="ARBA" id="ARBA00022473"/>
    </source>
</evidence>
<feature type="disulfide bond" evidence="15">
    <location>
        <begin position="988"/>
        <end position="998"/>
    </location>
</feature>
<evidence type="ECO:0000256" key="6">
    <source>
        <dbReference type="ARBA" id="ARBA00022729"/>
    </source>
</evidence>
<dbReference type="SMART" id="SM00202">
    <property type="entry name" value="SR"/>
    <property type="match status" value="5"/>
</dbReference>
<feature type="disulfide bond" evidence="15">
    <location>
        <begin position="488"/>
        <end position="498"/>
    </location>
</feature>
<dbReference type="PROSITE" id="PS01180">
    <property type="entry name" value="CUB"/>
    <property type="match status" value="1"/>
</dbReference>
<protein>
    <recommendedName>
        <fullName evidence="12">Scavenger receptor cysteine-rich domain-containing protein DMBT1</fullName>
    </recommendedName>
    <alternativeName>
        <fullName evidence="13">Deleted in malignant brain tumors 1 protein</fullName>
    </alternativeName>
    <alternativeName>
        <fullName evidence="11">Hensin</fullName>
    </alternativeName>
</protein>
<feature type="disulfide bond" evidence="15">
    <location>
        <begin position="944"/>
        <end position="1008"/>
    </location>
</feature>
<keyword evidence="5" id="KW-0964">Secreted</keyword>
<feature type="disulfide bond" evidence="15">
    <location>
        <begin position="957"/>
        <end position="1018"/>
    </location>
</feature>
<evidence type="ECO:0000256" key="3">
    <source>
        <dbReference type="ARBA" id="ARBA00022448"/>
    </source>
</evidence>
<evidence type="ECO:0000313" key="20">
    <source>
        <dbReference type="Proteomes" id="UP000198323"/>
    </source>
</evidence>
<feature type="domain" description="CUB" evidence="16">
    <location>
        <begin position="524"/>
        <end position="634"/>
    </location>
</feature>
<dbReference type="InterPro" id="IPR036772">
    <property type="entry name" value="SRCR-like_dom_sf"/>
</dbReference>